<keyword evidence="5 6" id="KW-0472">Membrane</keyword>
<feature type="transmembrane region" description="Helical" evidence="6">
    <location>
        <begin position="185"/>
        <end position="208"/>
    </location>
</feature>
<keyword evidence="4 6" id="KW-1133">Transmembrane helix</keyword>
<evidence type="ECO:0000256" key="4">
    <source>
        <dbReference type="ARBA" id="ARBA00022989"/>
    </source>
</evidence>
<comment type="subcellular location">
    <subcellularLocation>
        <location evidence="1">Cell membrane</location>
        <topology evidence="1">Multi-pass membrane protein</topology>
    </subcellularLocation>
</comment>
<feature type="transmembrane region" description="Helical" evidence="6">
    <location>
        <begin position="127"/>
        <end position="147"/>
    </location>
</feature>
<evidence type="ECO:0000256" key="5">
    <source>
        <dbReference type="ARBA" id="ARBA00023136"/>
    </source>
</evidence>
<name>A0A2Z3GSM7_9BACT</name>
<sequence>MPLPVPPARAVPAWRSFVRGALGTGVGLVARAAGAIAVGKLVATHAPAGGLTLLAQVQAVMALLTTLPIDGTHVGLVKYLAPLRPGGRRYRAWLGAAGALNAAALALGAAVLFLWPGLAASPGQRAILVAGVALNTAQAFLGTALLAAGRLRAYVGLAVATAALGTAAVAAGLGPGRSWPLPTVLLAYAVGQGLAVVPALVMAGRAGVLRGLGRWVAPSRAALRGLAQFGLMAVGNVVFGRAVDVAVRAALLARFGPARTDVWQAAAKLSDNYTMVVAAVLSSVFYPQLAALVGRPAAARAYLSGVLVVLAPALAAALGAVFLARDWLLPLFFAPRLLAARALLAPQMLGDWAKFLSWVFIFQLTAQARTGRYVAVQAASAVLYAGLLAGLVPALGLAGAVWAHALRYGALLLGCGFFWLRSGRDELGQG</sequence>
<feature type="transmembrane region" description="Helical" evidence="6">
    <location>
        <begin position="344"/>
        <end position="362"/>
    </location>
</feature>
<dbReference type="GO" id="GO:0005886">
    <property type="term" value="C:plasma membrane"/>
    <property type="evidence" value="ECO:0007669"/>
    <property type="project" value="UniProtKB-SubCell"/>
</dbReference>
<evidence type="ECO:0000313" key="7">
    <source>
        <dbReference type="EMBL" id="AWM32354.1"/>
    </source>
</evidence>
<evidence type="ECO:0000256" key="1">
    <source>
        <dbReference type="ARBA" id="ARBA00004651"/>
    </source>
</evidence>
<evidence type="ECO:0000313" key="8">
    <source>
        <dbReference type="Proteomes" id="UP000245999"/>
    </source>
</evidence>
<keyword evidence="3 6" id="KW-0812">Transmembrane</keyword>
<feature type="transmembrane region" description="Helical" evidence="6">
    <location>
        <begin position="374"/>
        <end position="395"/>
    </location>
</feature>
<feature type="transmembrane region" description="Helical" evidence="6">
    <location>
        <begin position="229"/>
        <end position="253"/>
    </location>
</feature>
<reference evidence="8" key="1">
    <citation type="submission" date="2018-04" db="EMBL/GenBank/DDBJ databases">
        <title>Complete genome of Antarctic heterotrophic bacterium Hymenobacter nivis.</title>
        <authorList>
            <person name="Terashima M."/>
        </authorList>
    </citation>
    <scope>NUCLEOTIDE SEQUENCE [LARGE SCALE GENOMIC DNA]</scope>
    <source>
        <strain evidence="8">NBRC 111535</strain>
    </source>
</reference>
<dbReference type="AlphaFoldDB" id="A0A2Z3GSM7"/>
<dbReference type="InterPro" id="IPR050833">
    <property type="entry name" value="Poly_Biosynth_Transport"/>
</dbReference>
<feature type="transmembrane region" description="Helical" evidence="6">
    <location>
        <begin position="154"/>
        <end position="173"/>
    </location>
</feature>
<keyword evidence="2" id="KW-1003">Cell membrane</keyword>
<dbReference type="PANTHER" id="PTHR30250:SF30">
    <property type="entry name" value="LIPID III FLIPPASE"/>
    <property type="match status" value="1"/>
</dbReference>
<feature type="transmembrane region" description="Helical" evidence="6">
    <location>
        <begin position="273"/>
        <end position="294"/>
    </location>
</feature>
<feature type="transmembrane region" description="Helical" evidence="6">
    <location>
        <begin position="92"/>
        <end position="115"/>
    </location>
</feature>
<evidence type="ECO:0000256" key="3">
    <source>
        <dbReference type="ARBA" id="ARBA00022692"/>
    </source>
</evidence>
<dbReference type="RefSeq" id="WP_109655467.1">
    <property type="nucleotide sequence ID" value="NZ_CP029145.1"/>
</dbReference>
<proteinExistence type="predicted"/>
<dbReference type="EMBL" id="CP029145">
    <property type="protein sequence ID" value="AWM32354.1"/>
    <property type="molecule type" value="Genomic_DNA"/>
</dbReference>
<gene>
    <name evidence="7" type="ORF">DDQ68_05830</name>
</gene>
<feature type="transmembrane region" description="Helical" evidence="6">
    <location>
        <begin position="301"/>
        <end position="324"/>
    </location>
</feature>
<keyword evidence="8" id="KW-1185">Reference proteome</keyword>
<evidence type="ECO:0008006" key="9">
    <source>
        <dbReference type="Google" id="ProtNLM"/>
    </source>
</evidence>
<dbReference type="Proteomes" id="UP000245999">
    <property type="component" value="Chromosome"/>
</dbReference>
<evidence type="ECO:0000256" key="6">
    <source>
        <dbReference type="SAM" id="Phobius"/>
    </source>
</evidence>
<evidence type="ECO:0000256" key="2">
    <source>
        <dbReference type="ARBA" id="ARBA00022475"/>
    </source>
</evidence>
<dbReference type="OrthoDB" id="954555at2"/>
<dbReference type="KEGG" id="hnv:DDQ68_05830"/>
<organism evidence="7 8">
    <name type="scientific">Hymenobacter nivis</name>
    <dbReference type="NCBI Taxonomy" id="1850093"/>
    <lineage>
        <taxon>Bacteria</taxon>
        <taxon>Pseudomonadati</taxon>
        <taxon>Bacteroidota</taxon>
        <taxon>Cytophagia</taxon>
        <taxon>Cytophagales</taxon>
        <taxon>Hymenobacteraceae</taxon>
        <taxon>Hymenobacter</taxon>
    </lineage>
</organism>
<protein>
    <recommendedName>
        <fullName evidence="9">O-antigen translocase</fullName>
    </recommendedName>
</protein>
<dbReference type="PANTHER" id="PTHR30250">
    <property type="entry name" value="PST FAMILY PREDICTED COLANIC ACID TRANSPORTER"/>
    <property type="match status" value="1"/>
</dbReference>
<accession>A0A2Z3GSM7</accession>